<dbReference type="Gene3D" id="3.10.450.50">
    <property type="match status" value="1"/>
</dbReference>
<dbReference type="KEGG" id="scad:DN051_42730"/>
<keyword evidence="2" id="KW-1185">Reference proteome</keyword>
<evidence type="ECO:0008006" key="3">
    <source>
        <dbReference type="Google" id="ProtNLM"/>
    </source>
</evidence>
<name>A0A2Z4JDT1_9ACTN</name>
<evidence type="ECO:0000313" key="1">
    <source>
        <dbReference type="EMBL" id="AWW43294.1"/>
    </source>
</evidence>
<accession>A0A2Z4JDT1</accession>
<reference evidence="2" key="1">
    <citation type="submission" date="2018-06" db="EMBL/GenBank/DDBJ databases">
        <authorList>
            <person name="Li K."/>
        </authorList>
    </citation>
    <scope>NUCLEOTIDE SEQUENCE [LARGE SCALE GENOMIC DNA]</scope>
    <source>
        <strain evidence="2">ZFG47</strain>
        <plasmid evidence="2">unnamed1</plasmid>
    </source>
</reference>
<keyword evidence="1" id="KW-0614">Plasmid</keyword>
<protein>
    <recommendedName>
        <fullName evidence="3">Nuclear transport factor 2 family protein</fullName>
    </recommendedName>
</protein>
<dbReference type="Proteomes" id="UP000249616">
    <property type="component" value="Plasmid unnamed1"/>
</dbReference>
<sequence>MGEDGVITAHWSEVGQDRAGTEFYACGRATVVPDRHGRISYLNLTLAGSSDRARLLTAKHMQVWSIPDRRERALAMEEVYAEDITFMEPEPDRVLVGRDVLNDYIGAARHQAPLVSMEVESFYRNQESAVFRWDAVLPDDSTAVGWEFLYTASDLIERVVVFGPNREAMTEGPR</sequence>
<dbReference type="InterPro" id="IPR032710">
    <property type="entry name" value="NTF2-like_dom_sf"/>
</dbReference>
<organism evidence="1 2">
    <name type="scientific">Streptomyces cadmiisoli</name>
    <dbReference type="NCBI Taxonomy" id="2184053"/>
    <lineage>
        <taxon>Bacteria</taxon>
        <taxon>Bacillati</taxon>
        <taxon>Actinomycetota</taxon>
        <taxon>Actinomycetes</taxon>
        <taxon>Kitasatosporales</taxon>
        <taxon>Streptomycetaceae</taxon>
        <taxon>Streptomyces</taxon>
        <taxon>Streptomyces aurantiacus group</taxon>
    </lineage>
</organism>
<dbReference type="AlphaFoldDB" id="A0A2Z4JDT1"/>
<geneLocation type="plasmid" evidence="1 2">
    <name>unnamed1</name>
</geneLocation>
<evidence type="ECO:0000313" key="2">
    <source>
        <dbReference type="Proteomes" id="UP000249616"/>
    </source>
</evidence>
<dbReference type="EMBL" id="CP030074">
    <property type="protein sequence ID" value="AWW43294.1"/>
    <property type="molecule type" value="Genomic_DNA"/>
</dbReference>
<gene>
    <name evidence="1" type="ORF">DN051_42730</name>
</gene>
<dbReference type="RefSeq" id="WP_112443131.1">
    <property type="nucleotide sequence ID" value="NZ_CBDRHE010000020.1"/>
</dbReference>
<proteinExistence type="predicted"/>
<dbReference type="SUPFAM" id="SSF54427">
    <property type="entry name" value="NTF2-like"/>
    <property type="match status" value="1"/>
</dbReference>